<accession>A0AAE3SGF7</accession>
<dbReference type="Proteomes" id="UP001209229">
    <property type="component" value="Unassembled WGS sequence"/>
</dbReference>
<comment type="caution">
    <text evidence="1">The sequence shown here is derived from an EMBL/GenBank/DDBJ whole genome shotgun (WGS) entry which is preliminary data.</text>
</comment>
<dbReference type="Gene3D" id="3.10.28.20">
    <property type="entry name" value="Acetamidase/Formamidase-like domains"/>
    <property type="match status" value="1"/>
</dbReference>
<evidence type="ECO:0000313" key="2">
    <source>
        <dbReference type="Proteomes" id="UP001209229"/>
    </source>
</evidence>
<proteinExistence type="predicted"/>
<name>A0AAE3SGF7_9BACT</name>
<protein>
    <submittedName>
        <fullName evidence="1">LPP20 family lipoprotein</fullName>
    </submittedName>
</protein>
<dbReference type="RefSeq" id="WP_301191603.1">
    <property type="nucleotide sequence ID" value="NZ_JAPDPJ010000043.1"/>
</dbReference>
<evidence type="ECO:0000313" key="1">
    <source>
        <dbReference type="EMBL" id="MCW3788042.1"/>
    </source>
</evidence>
<organism evidence="1 2">
    <name type="scientific">Plebeiibacterium sediminum</name>
    <dbReference type="NCBI Taxonomy" id="2992112"/>
    <lineage>
        <taxon>Bacteria</taxon>
        <taxon>Pseudomonadati</taxon>
        <taxon>Bacteroidota</taxon>
        <taxon>Bacteroidia</taxon>
        <taxon>Marinilabiliales</taxon>
        <taxon>Marinilabiliaceae</taxon>
        <taxon>Plebeiibacterium</taxon>
    </lineage>
</organism>
<reference evidence="1" key="1">
    <citation type="submission" date="2022-10" db="EMBL/GenBank/DDBJ databases">
        <authorList>
            <person name="Yu W.X."/>
        </authorList>
    </citation>
    <scope>NUCLEOTIDE SEQUENCE</scope>
    <source>
        <strain evidence="1">AAT</strain>
    </source>
</reference>
<dbReference type="AlphaFoldDB" id="A0AAE3SGF7"/>
<sequence>MNYFFNPKSIRWQFIILIVLPILFSSISVEAKKKPDWVKQRPNDSSYYIGIANAIKHEGEVTYRTETRNKALKQLSSEIKVNISSNSILHQFEDNYQVKEQFESKTYESIEATLEGYEVFTWENNKEYWVMMRLSKEKYALNKKLKLDNAKKISATYYYSGKKAVDNGEIYQGLLTYIQAIKAIKNHVGEDLSYKDIDGSLNLGVDIFNGIQEGLKKINLEPGKDAYTVQFSKELTVPLSLQAFYFNKTGEKTPIANLPLQFSFTKGEGDLSSSGLTNNNGEANCDVNRFISKRKSQEITAKFDANKLYNSEDDETKVLLHAFFYDEFLPSARFNIELQKSSAYLILNEVVFGETPNTKTFSNMMRAELAQSYFNITNDKNNADFIVKINSNFIAGDEKKGKGYALYIVFVEFNLSIIDNKTQMEIFADGFSDLKGMLPGSYEHALKNARQKAENKIIEDILPKMEQVNL</sequence>
<keyword evidence="1" id="KW-0449">Lipoprotein</keyword>
<gene>
    <name evidence="1" type="ORF">OM075_16315</name>
</gene>
<keyword evidence="2" id="KW-1185">Reference proteome</keyword>
<dbReference type="EMBL" id="JAPDPJ010000043">
    <property type="protein sequence ID" value="MCW3788042.1"/>
    <property type="molecule type" value="Genomic_DNA"/>
</dbReference>